<reference evidence="1 2" key="1">
    <citation type="submission" date="2022-04" db="EMBL/GenBank/DDBJ databases">
        <title>Positive selection, recombination, and allopatry shape intraspecific diversity of widespread and dominant cyanobacteria.</title>
        <authorList>
            <person name="Wei J."/>
            <person name="Shu W."/>
            <person name="Hu C."/>
        </authorList>
    </citation>
    <scope>NUCLEOTIDE SEQUENCE [LARGE SCALE GENOMIC DNA]</scope>
    <source>
        <strain evidence="1 2">GB2-A5</strain>
    </source>
</reference>
<comment type="caution">
    <text evidence="1">The sequence shown here is derived from an EMBL/GenBank/DDBJ whole genome shotgun (WGS) entry which is preliminary data.</text>
</comment>
<proteinExistence type="predicted"/>
<evidence type="ECO:0000313" key="2">
    <source>
        <dbReference type="Proteomes" id="UP001442494"/>
    </source>
</evidence>
<evidence type="ECO:0008006" key="3">
    <source>
        <dbReference type="Google" id="ProtNLM"/>
    </source>
</evidence>
<sequence>MPRANIRPKRGKLGGVGGKKFYFFSRDWFLNSGDRYSFPISPPDYLSEIVAAKFVVNLPQLVIVL</sequence>
<keyword evidence="2" id="KW-1185">Reference proteome</keyword>
<accession>A0ABV0JIK8</accession>
<organism evidence="1 2">
    <name type="scientific">Funiculus sociatus GB2-A5</name>
    <dbReference type="NCBI Taxonomy" id="2933946"/>
    <lineage>
        <taxon>Bacteria</taxon>
        <taxon>Bacillati</taxon>
        <taxon>Cyanobacteriota</taxon>
        <taxon>Cyanophyceae</taxon>
        <taxon>Coleofasciculales</taxon>
        <taxon>Coleofasciculaceae</taxon>
        <taxon>Funiculus</taxon>
    </lineage>
</organism>
<dbReference type="RefSeq" id="WP_190420395.1">
    <property type="nucleotide sequence ID" value="NZ_JAMPKK010000003.1"/>
</dbReference>
<dbReference type="EMBL" id="JAMPKK010000003">
    <property type="protein sequence ID" value="MEP0863276.1"/>
    <property type="molecule type" value="Genomic_DNA"/>
</dbReference>
<name>A0ABV0JIK8_9CYAN</name>
<evidence type="ECO:0000313" key="1">
    <source>
        <dbReference type="EMBL" id="MEP0863276.1"/>
    </source>
</evidence>
<dbReference type="Proteomes" id="UP001442494">
    <property type="component" value="Unassembled WGS sequence"/>
</dbReference>
<protein>
    <recommendedName>
        <fullName evidence="3">Ribosomal protein L32</fullName>
    </recommendedName>
</protein>
<gene>
    <name evidence="1" type="ORF">NDI37_02200</name>
</gene>